<name>A0A9D4Y438_PEA</name>
<organism evidence="2 3">
    <name type="scientific">Pisum sativum</name>
    <name type="common">Garden pea</name>
    <name type="synonym">Lathyrus oleraceus</name>
    <dbReference type="NCBI Taxonomy" id="3888"/>
    <lineage>
        <taxon>Eukaryota</taxon>
        <taxon>Viridiplantae</taxon>
        <taxon>Streptophyta</taxon>
        <taxon>Embryophyta</taxon>
        <taxon>Tracheophyta</taxon>
        <taxon>Spermatophyta</taxon>
        <taxon>Magnoliopsida</taxon>
        <taxon>eudicotyledons</taxon>
        <taxon>Gunneridae</taxon>
        <taxon>Pentapetalae</taxon>
        <taxon>rosids</taxon>
        <taxon>fabids</taxon>
        <taxon>Fabales</taxon>
        <taxon>Fabaceae</taxon>
        <taxon>Papilionoideae</taxon>
        <taxon>50 kb inversion clade</taxon>
        <taxon>NPAAA clade</taxon>
        <taxon>Hologalegina</taxon>
        <taxon>IRL clade</taxon>
        <taxon>Fabeae</taxon>
        <taxon>Lathyrus</taxon>
    </lineage>
</organism>
<dbReference type="InterPro" id="IPR043554">
    <property type="entry name" value="KINB"/>
</dbReference>
<feature type="compositionally biased region" description="Basic and acidic residues" evidence="1">
    <location>
        <begin position="1"/>
        <end position="11"/>
    </location>
</feature>
<dbReference type="PANTHER" id="PTHR46316:SF6">
    <property type="entry name" value="ASSOCIATION WITH THE SNF1 COMPLEX (ASC) DOMAIN-CONTAINING PROTEIN"/>
    <property type="match status" value="1"/>
</dbReference>
<keyword evidence="3" id="KW-1185">Reference proteome</keyword>
<sequence>MGSNSRRKDGEGTSGIKRVEEEDDDNYEYEQHMNFMPSQILLDMQQVPGMMRQVESPQRWMHNGYVETMVHERLKSVRIVWIHGGTNVAIAGSWNNWEIT</sequence>
<feature type="region of interest" description="Disordered" evidence="1">
    <location>
        <begin position="1"/>
        <end position="24"/>
    </location>
</feature>
<evidence type="ECO:0000313" key="3">
    <source>
        <dbReference type="Proteomes" id="UP001058974"/>
    </source>
</evidence>
<dbReference type="PANTHER" id="PTHR46316">
    <property type="entry name" value="SNF1-RELATED PROTEIN KINASE REGULATORY SUBUNIT BETA-1"/>
    <property type="match status" value="1"/>
</dbReference>
<dbReference type="EMBL" id="JAMSHJ010000002">
    <property type="protein sequence ID" value="KAI5432596.1"/>
    <property type="molecule type" value="Genomic_DNA"/>
</dbReference>
<reference evidence="2 3" key="1">
    <citation type="journal article" date="2022" name="Nat. Genet.">
        <title>Improved pea reference genome and pan-genome highlight genomic features and evolutionary characteristics.</title>
        <authorList>
            <person name="Yang T."/>
            <person name="Liu R."/>
            <person name="Luo Y."/>
            <person name="Hu S."/>
            <person name="Wang D."/>
            <person name="Wang C."/>
            <person name="Pandey M.K."/>
            <person name="Ge S."/>
            <person name="Xu Q."/>
            <person name="Li N."/>
            <person name="Li G."/>
            <person name="Huang Y."/>
            <person name="Saxena R.K."/>
            <person name="Ji Y."/>
            <person name="Li M."/>
            <person name="Yan X."/>
            <person name="He Y."/>
            <person name="Liu Y."/>
            <person name="Wang X."/>
            <person name="Xiang C."/>
            <person name="Varshney R.K."/>
            <person name="Ding H."/>
            <person name="Gao S."/>
            <person name="Zong X."/>
        </authorList>
    </citation>
    <scope>NUCLEOTIDE SEQUENCE [LARGE SCALE GENOMIC DNA]</scope>
    <source>
        <strain evidence="2 3">cv. Zhongwan 6</strain>
    </source>
</reference>
<dbReference type="Proteomes" id="UP001058974">
    <property type="component" value="Chromosome 2"/>
</dbReference>
<evidence type="ECO:0000313" key="2">
    <source>
        <dbReference type="EMBL" id="KAI5432596.1"/>
    </source>
</evidence>
<evidence type="ECO:0000256" key="1">
    <source>
        <dbReference type="SAM" id="MobiDB-lite"/>
    </source>
</evidence>
<dbReference type="Gramene" id="Psat02G0005200-T4">
    <property type="protein sequence ID" value="KAI5432596.1"/>
    <property type="gene ID" value="KIW84_020052"/>
</dbReference>
<proteinExistence type="predicted"/>
<protein>
    <recommendedName>
        <fullName evidence="4">AMP-activated protein kinase glycogen-binding domain-containing protein</fullName>
    </recommendedName>
</protein>
<evidence type="ECO:0008006" key="4">
    <source>
        <dbReference type="Google" id="ProtNLM"/>
    </source>
</evidence>
<dbReference type="AlphaFoldDB" id="A0A9D4Y438"/>
<gene>
    <name evidence="2" type="ORF">KIW84_020052</name>
</gene>
<accession>A0A9D4Y438</accession>
<comment type="caution">
    <text evidence="2">The sequence shown here is derived from an EMBL/GenBank/DDBJ whole genome shotgun (WGS) entry which is preliminary data.</text>
</comment>